<organism evidence="3 4">
    <name type="scientific">Sphingobium subterraneum</name>
    <dbReference type="NCBI Taxonomy" id="627688"/>
    <lineage>
        <taxon>Bacteria</taxon>
        <taxon>Pseudomonadati</taxon>
        <taxon>Pseudomonadota</taxon>
        <taxon>Alphaproteobacteria</taxon>
        <taxon>Sphingomonadales</taxon>
        <taxon>Sphingomonadaceae</taxon>
        <taxon>Sphingobium</taxon>
    </lineage>
</organism>
<dbReference type="PANTHER" id="PTHR30163:SF8">
    <property type="entry name" value="LYTIC MUREIN TRANSGLYCOSYLASE"/>
    <property type="match status" value="1"/>
</dbReference>
<dbReference type="InterPro" id="IPR023346">
    <property type="entry name" value="Lysozyme-like_dom_sf"/>
</dbReference>
<dbReference type="NCBIfam" id="TIGR02283">
    <property type="entry name" value="MltB_2"/>
    <property type="match status" value="1"/>
</dbReference>
<dbReference type="SUPFAM" id="SSF53955">
    <property type="entry name" value="Lysozyme-like"/>
    <property type="match status" value="1"/>
</dbReference>
<feature type="chain" id="PRO_5032821181" evidence="1">
    <location>
        <begin position="26"/>
        <end position="365"/>
    </location>
</feature>
<dbReference type="AlphaFoldDB" id="A0A841IUI0"/>
<dbReference type="InterPro" id="IPR011970">
    <property type="entry name" value="MltB_2"/>
</dbReference>
<evidence type="ECO:0000256" key="1">
    <source>
        <dbReference type="SAM" id="SignalP"/>
    </source>
</evidence>
<proteinExistence type="predicted"/>
<dbReference type="Gene3D" id="1.10.530.10">
    <property type="match status" value="1"/>
</dbReference>
<keyword evidence="4" id="KW-1185">Reference proteome</keyword>
<evidence type="ECO:0000259" key="2">
    <source>
        <dbReference type="Pfam" id="PF13406"/>
    </source>
</evidence>
<evidence type="ECO:0000313" key="4">
    <source>
        <dbReference type="Proteomes" id="UP000552700"/>
    </source>
</evidence>
<name>A0A841IUI0_9SPHN</name>
<dbReference type="EMBL" id="JACIJP010000001">
    <property type="protein sequence ID" value="MBB6122579.1"/>
    <property type="molecule type" value="Genomic_DNA"/>
</dbReference>
<dbReference type="Gene3D" id="1.10.8.350">
    <property type="entry name" value="Bacterial muramidase"/>
    <property type="match status" value="1"/>
</dbReference>
<dbReference type="Pfam" id="PF13406">
    <property type="entry name" value="SLT_2"/>
    <property type="match status" value="1"/>
</dbReference>
<comment type="caution">
    <text evidence="3">The sequence shown here is derived from an EMBL/GenBank/DDBJ whole genome shotgun (WGS) entry which is preliminary data.</text>
</comment>
<evidence type="ECO:0000313" key="3">
    <source>
        <dbReference type="EMBL" id="MBB6122579.1"/>
    </source>
</evidence>
<protein>
    <submittedName>
        <fullName evidence="3">Lytic murein transglycosylase</fullName>
    </submittedName>
</protein>
<gene>
    <name evidence="3" type="ORF">FHS92_000286</name>
</gene>
<feature type="domain" description="Transglycosylase SLT" evidence="2">
    <location>
        <begin position="53"/>
        <end position="361"/>
    </location>
</feature>
<reference evidence="3 4" key="1">
    <citation type="submission" date="2020-08" db="EMBL/GenBank/DDBJ databases">
        <title>Genomic Encyclopedia of Type Strains, Phase IV (KMG-IV): sequencing the most valuable type-strain genomes for metagenomic binning, comparative biology and taxonomic classification.</title>
        <authorList>
            <person name="Goeker M."/>
        </authorList>
    </citation>
    <scope>NUCLEOTIDE SEQUENCE [LARGE SCALE GENOMIC DNA]</scope>
    <source>
        <strain evidence="3 4">DSM 102255</strain>
    </source>
</reference>
<feature type="signal peptide" evidence="1">
    <location>
        <begin position="1"/>
        <end position="25"/>
    </location>
</feature>
<dbReference type="GO" id="GO:0009253">
    <property type="term" value="P:peptidoglycan catabolic process"/>
    <property type="evidence" value="ECO:0007669"/>
    <property type="project" value="TreeGrafter"/>
</dbReference>
<dbReference type="PANTHER" id="PTHR30163">
    <property type="entry name" value="MEMBRANE-BOUND LYTIC MUREIN TRANSGLYCOSYLASE B"/>
    <property type="match status" value="1"/>
</dbReference>
<keyword evidence="1" id="KW-0732">Signal</keyword>
<dbReference type="CDD" id="cd13399">
    <property type="entry name" value="Slt35-like"/>
    <property type="match status" value="1"/>
</dbReference>
<sequence length="365" mass="39242">MIRFRPSLSALSIALLSLMPGSASIGVSAALAQADSATTAAPPVAAFVPDAAFQSYLAGLRPRAQAMGISGATIDRVFPTLTPNPRVVQLDQAQPGGPIDSPIPDFEPYRRQHINTAIIAGGRRVYGASRAQLMQIEQQTGVPESIMVAIFGHETSYGSYTGTFDLLRSLATLAYEGRRRDLFEPEFLAALKMLDNGVPRERLVGSWAGATGYPQFLPSVYLRVARDGDGDGKIDIWTSQADALASIANYFVDAGWRKGQPWGVAASVPASFDRTSVANHTVPARCPRVFERHSRWLTIAEWRARGVMPMGPSAIADTAFATLLEPDGPGKTAYLLTSNYRAILDYNCSNFYGLSVGLLADAVDD</sequence>
<dbReference type="InterPro" id="IPR031304">
    <property type="entry name" value="SLT_2"/>
</dbReference>
<dbReference type="InterPro" id="IPR043426">
    <property type="entry name" value="MltB-like"/>
</dbReference>
<dbReference type="GO" id="GO:0008933">
    <property type="term" value="F:peptidoglycan lytic transglycosylase activity"/>
    <property type="evidence" value="ECO:0007669"/>
    <property type="project" value="TreeGrafter"/>
</dbReference>
<dbReference type="Proteomes" id="UP000552700">
    <property type="component" value="Unassembled WGS sequence"/>
</dbReference>
<accession>A0A841IUI0</accession>